<feature type="transmembrane region" description="Helical" evidence="8">
    <location>
        <begin position="90"/>
        <end position="110"/>
    </location>
</feature>
<sequence length="329" mass="34010">MLACVGLLAVASLGSLMLGRYAISGATLFRWAEMLMGAESMPEQRFALLNAVILDSRLPRVCAAVMVGAGLSVAGAAFQAVFRNPLVSPGLLGVLNGCAFGASLGIVFNVGSVGTPLLACATGLIAVAVGVMIARAMRSDSILMLILGGIISNALFAGLLSVVKYMADPQDQLPGIVFWLLGSLSAVSLPLLYVMAPVLAVAIILLVLLGRVLDVVSLSDDEAYSLGIPVNYVRYFVITLATLISALTVSLAGVVGWVGLLIPHVARLLIGASNRWILPLSATLGGLFLLISDGLARTLTASEIPLGVVTELLGAIAFLFLIGRIRQGA</sequence>
<evidence type="ECO:0000256" key="2">
    <source>
        <dbReference type="ARBA" id="ARBA00007935"/>
    </source>
</evidence>
<feature type="transmembrane region" description="Helical" evidence="8">
    <location>
        <begin position="116"/>
        <end position="134"/>
    </location>
</feature>
<feature type="transmembrane region" description="Helical" evidence="8">
    <location>
        <begin position="141"/>
        <end position="163"/>
    </location>
</feature>
<comment type="caution">
    <text evidence="9">The sequence shown here is derived from an EMBL/GenBank/DDBJ whole genome shotgun (WGS) entry which is preliminary data.</text>
</comment>
<evidence type="ECO:0000313" key="10">
    <source>
        <dbReference type="Proteomes" id="UP000078431"/>
    </source>
</evidence>
<comment type="subcellular location">
    <subcellularLocation>
        <location evidence="1">Cell membrane</location>
        <topology evidence="1">Multi-pass membrane protein</topology>
    </subcellularLocation>
</comment>
<feature type="transmembrane region" description="Helical" evidence="8">
    <location>
        <begin position="304"/>
        <end position="323"/>
    </location>
</feature>
<evidence type="ECO:0000256" key="4">
    <source>
        <dbReference type="ARBA" id="ARBA00022475"/>
    </source>
</evidence>
<keyword evidence="3" id="KW-0813">Transport</keyword>
<keyword evidence="6 8" id="KW-1133">Transmembrane helix</keyword>
<dbReference type="GO" id="GO:0033214">
    <property type="term" value="P:siderophore-iron import into cell"/>
    <property type="evidence" value="ECO:0007669"/>
    <property type="project" value="TreeGrafter"/>
</dbReference>
<keyword evidence="5 8" id="KW-0812">Transmembrane</keyword>
<feature type="transmembrane region" description="Helical" evidence="8">
    <location>
        <begin position="236"/>
        <end position="262"/>
    </location>
</feature>
<evidence type="ECO:0000256" key="3">
    <source>
        <dbReference type="ARBA" id="ARBA00022448"/>
    </source>
</evidence>
<organism evidence="9 10">
    <name type="scientific">Obesumbacterium proteus ATCC 12841</name>
    <dbReference type="NCBI Taxonomy" id="1354268"/>
    <lineage>
        <taxon>Bacteria</taxon>
        <taxon>Pseudomonadati</taxon>
        <taxon>Pseudomonadota</taxon>
        <taxon>Gammaproteobacteria</taxon>
        <taxon>Enterobacterales</taxon>
        <taxon>Hafniaceae</taxon>
        <taxon>Obesumbacterium</taxon>
    </lineage>
</organism>
<dbReference type="EMBL" id="LXEX01000028">
    <property type="protein sequence ID" value="OAT59174.1"/>
    <property type="molecule type" value="Genomic_DNA"/>
</dbReference>
<feature type="transmembrane region" description="Helical" evidence="8">
    <location>
        <begin position="274"/>
        <end position="292"/>
    </location>
</feature>
<dbReference type="Gene3D" id="1.10.3470.10">
    <property type="entry name" value="ABC transporter involved in vitamin B12 uptake, BtuC"/>
    <property type="match status" value="1"/>
</dbReference>
<evidence type="ECO:0000313" key="9">
    <source>
        <dbReference type="EMBL" id="OAT59174.1"/>
    </source>
</evidence>
<dbReference type="GO" id="GO:0022857">
    <property type="term" value="F:transmembrane transporter activity"/>
    <property type="evidence" value="ECO:0007669"/>
    <property type="project" value="InterPro"/>
</dbReference>
<gene>
    <name evidence="9" type="ORF">M993_01722</name>
</gene>
<accession>A0AA91EEC4</accession>
<dbReference type="Pfam" id="PF01032">
    <property type="entry name" value="FecCD"/>
    <property type="match status" value="1"/>
</dbReference>
<evidence type="ECO:0000256" key="6">
    <source>
        <dbReference type="ARBA" id="ARBA00022989"/>
    </source>
</evidence>
<keyword evidence="10" id="KW-1185">Reference proteome</keyword>
<dbReference type="PANTHER" id="PTHR30472">
    <property type="entry name" value="FERRIC ENTEROBACTIN TRANSPORT SYSTEM PERMEASE PROTEIN"/>
    <property type="match status" value="1"/>
</dbReference>
<evidence type="ECO:0000256" key="1">
    <source>
        <dbReference type="ARBA" id="ARBA00004651"/>
    </source>
</evidence>
<dbReference type="AlphaFoldDB" id="A0AA91EEC4"/>
<name>A0AA91EEC4_9GAMM</name>
<dbReference type="Proteomes" id="UP000078431">
    <property type="component" value="Unassembled WGS sequence"/>
</dbReference>
<feature type="transmembrane region" description="Helical" evidence="8">
    <location>
        <begin position="58"/>
        <end position="78"/>
    </location>
</feature>
<reference evidence="9 10" key="1">
    <citation type="submission" date="2016-04" db="EMBL/GenBank/DDBJ databases">
        <title>ATOL: Assembling a taxonomically balanced genome-scale reconstruction of the evolutionary history of the Enterobacteriaceae.</title>
        <authorList>
            <person name="Plunkett G.III."/>
            <person name="Neeno-Eckwall E.C."/>
            <person name="Glasner J.D."/>
            <person name="Perna N.T."/>
        </authorList>
    </citation>
    <scope>NUCLEOTIDE SEQUENCE [LARGE SCALE GENOMIC DNA]</scope>
    <source>
        <strain evidence="9 10">ATCC 12841</strain>
    </source>
</reference>
<comment type="similarity">
    <text evidence="2">Belongs to the binding-protein-dependent transport system permease family. FecCD subfamily.</text>
</comment>
<dbReference type="RefSeq" id="WP_061555109.1">
    <property type="nucleotide sequence ID" value="NZ_LXEX01000028.1"/>
</dbReference>
<dbReference type="InterPro" id="IPR037294">
    <property type="entry name" value="ABC_BtuC-like"/>
</dbReference>
<protein>
    <submittedName>
        <fullName evidence="9">Permease component of an ABC superfamily iron(III) dicitrate transporter</fullName>
    </submittedName>
</protein>
<dbReference type="SUPFAM" id="SSF81345">
    <property type="entry name" value="ABC transporter involved in vitamin B12 uptake, BtuC"/>
    <property type="match status" value="1"/>
</dbReference>
<evidence type="ECO:0000256" key="5">
    <source>
        <dbReference type="ARBA" id="ARBA00022692"/>
    </source>
</evidence>
<keyword evidence="7 8" id="KW-0472">Membrane</keyword>
<evidence type="ECO:0000256" key="7">
    <source>
        <dbReference type="ARBA" id="ARBA00023136"/>
    </source>
</evidence>
<dbReference type="InterPro" id="IPR000522">
    <property type="entry name" value="ABC_transptr_permease_BtuC"/>
</dbReference>
<dbReference type="CDD" id="cd06550">
    <property type="entry name" value="TM_ABC_iron-siderophores_like"/>
    <property type="match status" value="1"/>
</dbReference>
<feature type="transmembrane region" description="Helical" evidence="8">
    <location>
        <begin position="175"/>
        <end position="193"/>
    </location>
</feature>
<proteinExistence type="inferred from homology"/>
<keyword evidence="4" id="KW-1003">Cell membrane</keyword>
<evidence type="ECO:0000256" key="8">
    <source>
        <dbReference type="SAM" id="Phobius"/>
    </source>
</evidence>
<dbReference type="GO" id="GO:0005886">
    <property type="term" value="C:plasma membrane"/>
    <property type="evidence" value="ECO:0007669"/>
    <property type="project" value="UniProtKB-SubCell"/>
</dbReference>
<dbReference type="PANTHER" id="PTHR30472:SF70">
    <property type="entry name" value="MOLYBDATE IMPORT SYSTEM PERMEASE PROTEIN MOLB"/>
    <property type="match status" value="1"/>
</dbReference>